<dbReference type="InterPro" id="IPR015793">
    <property type="entry name" value="Pyrv_Knase_brl"/>
</dbReference>
<proteinExistence type="inferred from homology"/>
<dbReference type="EMBL" id="UINC01105620">
    <property type="protein sequence ID" value="SVC69687.1"/>
    <property type="molecule type" value="Genomic_DNA"/>
</dbReference>
<evidence type="ECO:0000256" key="10">
    <source>
        <dbReference type="ARBA" id="ARBA00023152"/>
    </source>
</evidence>
<feature type="non-terminal residue" evidence="13">
    <location>
        <position position="87"/>
    </location>
</feature>
<evidence type="ECO:0000256" key="7">
    <source>
        <dbReference type="ARBA" id="ARBA00022777"/>
    </source>
</evidence>
<dbReference type="UniPathway" id="UPA00109">
    <property type="reaction ID" value="UER00188"/>
</dbReference>
<protein>
    <recommendedName>
        <fullName evidence="3">pyruvate kinase</fullName>
        <ecNumber evidence="3">2.7.1.40</ecNumber>
    </recommendedName>
</protein>
<dbReference type="InterPro" id="IPR015806">
    <property type="entry name" value="Pyrv_Knase_insert_dom_sf"/>
</dbReference>
<dbReference type="InterPro" id="IPR015813">
    <property type="entry name" value="Pyrv/PenolPyrv_kinase-like_dom"/>
</dbReference>
<dbReference type="InterPro" id="IPR040442">
    <property type="entry name" value="Pyrv_kinase-like_dom_sf"/>
</dbReference>
<sequence length="87" mass="9468">MTRRTKIIATIGPVSETETVLREMIRAGMDVARLGLAHGSIEEAIDRLKMIRSIAKEENKTVGILVDLPGPKIRLASFGDSPVLLAE</sequence>
<evidence type="ECO:0000259" key="12">
    <source>
        <dbReference type="Pfam" id="PF00224"/>
    </source>
</evidence>
<dbReference type="GO" id="GO:0030955">
    <property type="term" value="F:potassium ion binding"/>
    <property type="evidence" value="ECO:0007669"/>
    <property type="project" value="InterPro"/>
</dbReference>
<dbReference type="EC" id="2.7.1.40" evidence="3"/>
<comment type="pathway">
    <text evidence="1">Carbohydrate degradation; glycolysis; pyruvate from D-glyceraldehyde 3-phosphate: step 5/5.</text>
</comment>
<evidence type="ECO:0000256" key="11">
    <source>
        <dbReference type="ARBA" id="ARBA00023317"/>
    </source>
</evidence>
<evidence type="ECO:0000256" key="8">
    <source>
        <dbReference type="ARBA" id="ARBA00022840"/>
    </source>
</evidence>
<evidence type="ECO:0000256" key="2">
    <source>
        <dbReference type="ARBA" id="ARBA00008663"/>
    </source>
</evidence>
<evidence type="ECO:0000256" key="5">
    <source>
        <dbReference type="ARBA" id="ARBA00022723"/>
    </source>
</evidence>
<evidence type="ECO:0000256" key="4">
    <source>
        <dbReference type="ARBA" id="ARBA00022679"/>
    </source>
</evidence>
<comment type="similarity">
    <text evidence="2">Belongs to the pyruvate kinase family.</text>
</comment>
<dbReference type="GO" id="GO:0004743">
    <property type="term" value="F:pyruvate kinase activity"/>
    <property type="evidence" value="ECO:0007669"/>
    <property type="project" value="UniProtKB-EC"/>
</dbReference>
<dbReference type="GO" id="GO:0000287">
    <property type="term" value="F:magnesium ion binding"/>
    <property type="evidence" value="ECO:0007669"/>
    <property type="project" value="InterPro"/>
</dbReference>
<evidence type="ECO:0000256" key="3">
    <source>
        <dbReference type="ARBA" id="ARBA00012142"/>
    </source>
</evidence>
<keyword evidence="10" id="KW-0324">Glycolysis</keyword>
<dbReference type="Pfam" id="PF00224">
    <property type="entry name" value="PK"/>
    <property type="match status" value="1"/>
</dbReference>
<keyword evidence="8" id="KW-0067">ATP-binding</keyword>
<dbReference type="GO" id="GO:0005524">
    <property type="term" value="F:ATP binding"/>
    <property type="evidence" value="ECO:0007669"/>
    <property type="project" value="UniProtKB-KW"/>
</dbReference>
<evidence type="ECO:0000313" key="13">
    <source>
        <dbReference type="EMBL" id="SVC69687.1"/>
    </source>
</evidence>
<keyword evidence="7" id="KW-0418">Kinase</keyword>
<dbReference type="InterPro" id="IPR001697">
    <property type="entry name" value="Pyr_Knase"/>
</dbReference>
<organism evidence="13">
    <name type="scientific">marine metagenome</name>
    <dbReference type="NCBI Taxonomy" id="408172"/>
    <lineage>
        <taxon>unclassified sequences</taxon>
        <taxon>metagenomes</taxon>
        <taxon>ecological metagenomes</taxon>
    </lineage>
</organism>
<keyword evidence="4" id="KW-0808">Transferase</keyword>
<evidence type="ECO:0000256" key="6">
    <source>
        <dbReference type="ARBA" id="ARBA00022741"/>
    </source>
</evidence>
<reference evidence="13" key="1">
    <citation type="submission" date="2018-05" db="EMBL/GenBank/DDBJ databases">
        <authorList>
            <person name="Lanie J.A."/>
            <person name="Ng W.-L."/>
            <person name="Kazmierczak K.M."/>
            <person name="Andrzejewski T.M."/>
            <person name="Davidsen T.M."/>
            <person name="Wayne K.J."/>
            <person name="Tettelin H."/>
            <person name="Glass J.I."/>
            <person name="Rusch D."/>
            <person name="Podicherti R."/>
            <person name="Tsui H.-C.T."/>
            <person name="Winkler M.E."/>
        </authorList>
    </citation>
    <scope>NUCLEOTIDE SEQUENCE</scope>
</reference>
<feature type="domain" description="Pyruvate kinase barrel" evidence="12">
    <location>
        <begin position="3"/>
        <end position="80"/>
    </location>
</feature>
<keyword evidence="6" id="KW-0547">Nucleotide-binding</keyword>
<keyword evidence="9" id="KW-0460">Magnesium</keyword>
<dbReference type="AlphaFoldDB" id="A0A382PA19"/>
<dbReference type="SUPFAM" id="SSF51621">
    <property type="entry name" value="Phosphoenolpyruvate/pyruvate domain"/>
    <property type="match status" value="1"/>
</dbReference>
<name>A0A382PA19_9ZZZZ</name>
<accession>A0A382PA19</accession>
<dbReference type="Gene3D" id="3.20.20.60">
    <property type="entry name" value="Phosphoenolpyruvate-binding domains"/>
    <property type="match status" value="1"/>
</dbReference>
<evidence type="ECO:0000256" key="9">
    <source>
        <dbReference type="ARBA" id="ARBA00022842"/>
    </source>
</evidence>
<dbReference type="Gene3D" id="2.40.33.10">
    <property type="entry name" value="PK beta-barrel domain-like"/>
    <property type="match status" value="1"/>
</dbReference>
<dbReference type="GO" id="GO:0016301">
    <property type="term" value="F:kinase activity"/>
    <property type="evidence" value="ECO:0007669"/>
    <property type="project" value="UniProtKB-KW"/>
</dbReference>
<evidence type="ECO:0000256" key="1">
    <source>
        <dbReference type="ARBA" id="ARBA00004997"/>
    </source>
</evidence>
<gene>
    <name evidence="13" type="ORF">METZ01_LOCUS322541</name>
</gene>
<keyword evidence="5" id="KW-0479">Metal-binding</keyword>
<dbReference type="PANTHER" id="PTHR11817">
    <property type="entry name" value="PYRUVATE KINASE"/>
    <property type="match status" value="1"/>
</dbReference>
<keyword evidence="11" id="KW-0670">Pyruvate</keyword>